<keyword evidence="2" id="KW-1185">Reference proteome</keyword>
<name>A0A433HWI2_9BACI</name>
<organism evidence="1 2">
    <name type="scientific">Peribacillus cavernae</name>
    <dbReference type="NCBI Taxonomy" id="1674310"/>
    <lineage>
        <taxon>Bacteria</taxon>
        <taxon>Bacillati</taxon>
        <taxon>Bacillota</taxon>
        <taxon>Bacilli</taxon>
        <taxon>Bacillales</taxon>
        <taxon>Bacillaceae</taxon>
        <taxon>Peribacillus</taxon>
    </lineage>
</organism>
<dbReference type="Proteomes" id="UP000267430">
    <property type="component" value="Unassembled WGS sequence"/>
</dbReference>
<sequence length="91" mass="10836">MKTIQSEAYAIHEEHLQGEKEKYQPEVLQRLEDSLLAKGYEYVQAQHIRKRAIASFNEAFELVDVIVVSTPILELLWWRELRDSENLYKIF</sequence>
<dbReference type="RefSeq" id="WP_126863001.1">
    <property type="nucleotide sequence ID" value="NZ_JAUSTX010000003.1"/>
</dbReference>
<comment type="caution">
    <text evidence="1">The sequence shown here is derived from an EMBL/GenBank/DDBJ whole genome shotgun (WGS) entry which is preliminary data.</text>
</comment>
<dbReference type="EMBL" id="RYZZ01000001">
    <property type="protein sequence ID" value="RUQ32710.1"/>
    <property type="molecule type" value="Genomic_DNA"/>
</dbReference>
<reference evidence="1 2" key="1">
    <citation type="submission" date="2018-12" db="EMBL/GenBank/DDBJ databases">
        <title>Bacillus chawlae sp. nov., Bacillus glennii sp. nov., and Bacillus saganii sp. nov. Isolated from the Vehicle Assembly Building at Kennedy Space Center where the Viking Spacecraft were Assembled.</title>
        <authorList>
            <person name="Seuylemezian A."/>
            <person name="Vaishampayan P."/>
        </authorList>
    </citation>
    <scope>NUCLEOTIDE SEQUENCE [LARGE SCALE GENOMIC DNA]</scope>
    <source>
        <strain evidence="1 2">L5</strain>
    </source>
</reference>
<dbReference type="Gene3D" id="3.90.1300.10">
    <property type="entry name" value="Amidase signature (AS) domain"/>
    <property type="match status" value="1"/>
</dbReference>
<dbReference type="InterPro" id="IPR036928">
    <property type="entry name" value="AS_sf"/>
</dbReference>
<protein>
    <submittedName>
        <fullName evidence="1">Uncharacterized protein</fullName>
    </submittedName>
</protein>
<gene>
    <name evidence="1" type="ORF">ELQ35_01065</name>
</gene>
<evidence type="ECO:0000313" key="1">
    <source>
        <dbReference type="EMBL" id="RUQ32710.1"/>
    </source>
</evidence>
<dbReference type="AlphaFoldDB" id="A0A433HWI2"/>
<evidence type="ECO:0000313" key="2">
    <source>
        <dbReference type="Proteomes" id="UP000267430"/>
    </source>
</evidence>
<accession>A0A433HWI2</accession>
<proteinExistence type="predicted"/>
<dbReference type="SUPFAM" id="SSF75304">
    <property type="entry name" value="Amidase signature (AS) enzymes"/>
    <property type="match status" value="1"/>
</dbReference>